<feature type="transmembrane region" description="Helical" evidence="2">
    <location>
        <begin position="224"/>
        <end position="248"/>
    </location>
</feature>
<dbReference type="EMBL" id="JACJVO010000050">
    <property type="protein sequence ID" value="MBB6735524.1"/>
    <property type="molecule type" value="Genomic_DNA"/>
</dbReference>
<feature type="compositionally biased region" description="Low complexity" evidence="1">
    <location>
        <begin position="191"/>
        <end position="201"/>
    </location>
</feature>
<dbReference type="PROSITE" id="PS51257">
    <property type="entry name" value="PROKAR_LIPOPROTEIN"/>
    <property type="match status" value="1"/>
</dbReference>
<protein>
    <submittedName>
        <fullName evidence="3">Nucleoside recognition domain-containing protein</fullName>
    </submittedName>
</protein>
<keyword evidence="2" id="KW-0812">Transmembrane</keyword>
<evidence type="ECO:0000313" key="3">
    <source>
        <dbReference type="EMBL" id="MBB6735524.1"/>
    </source>
</evidence>
<accession>A0A7X0SUR9</accession>
<feature type="transmembrane region" description="Helical" evidence="2">
    <location>
        <begin position="155"/>
        <end position="175"/>
    </location>
</feature>
<proteinExistence type="predicted"/>
<keyword evidence="2" id="KW-1133">Transmembrane helix</keyword>
<feature type="transmembrane region" description="Helical" evidence="2">
    <location>
        <begin position="318"/>
        <end position="336"/>
    </location>
</feature>
<evidence type="ECO:0000313" key="4">
    <source>
        <dbReference type="Proteomes" id="UP000564644"/>
    </source>
</evidence>
<feature type="transmembrane region" description="Helical" evidence="2">
    <location>
        <begin position="55"/>
        <end position="78"/>
    </location>
</feature>
<gene>
    <name evidence="3" type="ORF">H7C18_31900</name>
</gene>
<feature type="region of interest" description="Disordered" evidence="1">
    <location>
        <begin position="182"/>
        <end position="207"/>
    </location>
</feature>
<evidence type="ECO:0000256" key="2">
    <source>
        <dbReference type="SAM" id="Phobius"/>
    </source>
</evidence>
<reference evidence="3 4" key="1">
    <citation type="submission" date="2020-08" db="EMBL/GenBank/DDBJ databases">
        <title>Cohnella phylogeny.</title>
        <authorList>
            <person name="Dunlap C."/>
        </authorList>
    </citation>
    <scope>NUCLEOTIDE SEQUENCE [LARGE SCALE GENOMIC DNA]</scope>
    <source>
        <strain evidence="3 4">CBP 2801</strain>
    </source>
</reference>
<comment type="caution">
    <text evidence="3">The sequence shown here is derived from an EMBL/GenBank/DDBJ whole genome shotgun (WGS) entry which is preliminary data.</text>
</comment>
<keyword evidence="2" id="KW-0472">Membrane</keyword>
<dbReference type="RefSeq" id="WP_185133173.1">
    <property type="nucleotide sequence ID" value="NZ_JACJVO010000050.1"/>
</dbReference>
<dbReference type="Proteomes" id="UP000564644">
    <property type="component" value="Unassembled WGS sequence"/>
</dbReference>
<sequence>MSDARPAPRRRAVLLSILSGACALLLVLAIVRSPGEAFRASLAGLQVWWQTVFPGLLPPLMLAELLAASGLLHGLSAICEPVTRRLFRLPGAAGWAVFYGWISGLPTGAREAARLRDEGLVRNRDLDTLLLLAHQPNPFVVILVVGSGFLQAPAYGWALVAGLWLSALIAGAVWARLPRSAKPDADHANSRATPVRPGAAVRRAREEDGRPFGRQISDAVTRAVGMLMAIGGLMMISSVLLRMIQIAWPQSDAWLAVPGLYELHLGAYDASRSPLFEASPVHAVSLLAAVLAWTGWSGLLQARAAFGPGPGFPWGRFIAGRLLQAALAVPLTFPLARAVQNGWLSAALPAFGLPEWPLADRAAGALPLPSGWTALSETTLASAASIAVFLLLALLAAIIRPSKRRPRK</sequence>
<feature type="transmembrane region" description="Helical" evidence="2">
    <location>
        <begin position="380"/>
        <end position="399"/>
    </location>
</feature>
<evidence type="ECO:0000256" key="1">
    <source>
        <dbReference type="SAM" id="MobiDB-lite"/>
    </source>
</evidence>
<name>A0A7X0SUR9_9BACL</name>
<keyword evidence="4" id="KW-1185">Reference proteome</keyword>
<dbReference type="AlphaFoldDB" id="A0A7X0SUR9"/>
<organism evidence="3 4">
    <name type="scientific">Cohnella zeiphila</name>
    <dbReference type="NCBI Taxonomy" id="2761120"/>
    <lineage>
        <taxon>Bacteria</taxon>
        <taxon>Bacillati</taxon>
        <taxon>Bacillota</taxon>
        <taxon>Bacilli</taxon>
        <taxon>Bacillales</taxon>
        <taxon>Paenibacillaceae</taxon>
        <taxon>Cohnella</taxon>
    </lineage>
</organism>
<feature type="transmembrane region" description="Helical" evidence="2">
    <location>
        <begin position="283"/>
        <end position="306"/>
    </location>
</feature>